<gene>
    <name evidence="2" type="ORF">OVA965_LOCUS33798</name>
    <name evidence="3" type="ORF">TMI583_LOCUS34698</name>
</gene>
<name>A0A8S2FCL9_9BILA</name>
<proteinExistence type="predicted"/>
<dbReference type="InterPro" id="IPR012337">
    <property type="entry name" value="RNaseH-like_sf"/>
</dbReference>
<evidence type="ECO:0000313" key="2">
    <source>
        <dbReference type="EMBL" id="CAF1424336.1"/>
    </source>
</evidence>
<feature type="domain" description="HAT C-terminal dimerisation" evidence="1">
    <location>
        <begin position="208"/>
        <end position="276"/>
    </location>
</feature>
<dbReference type="SUPFAM" id="SSF53098">
    <property type="entry name" value="Ribonuclease H-like"/>
    <property type="match status" value="1"/>
</dbReference>
<dbReference type="Proteomes" id="UP000682733">
    <property type="component" value="Unassembled WGS sequence"/>
</dbReference>
<dbReference type="Pfam" id="PF05699">
    <property type="entry name" value="Dimer_Tnp_hAT"/>
    <property type="match status" value="1"/>
</dbReference>
<dbReference type="Proteomes" id="UP000677228">
    <property type="component" value="Unassembled WGS sequence"/>
</dbReference>
<protein>
    <recommendedName>
        <fullName evidence="1">HAT C-terminal dimerisation domain-containing protein</fullName>
    </recommendedName>
</protein>
<dbReference type="InterPro" id="IPR008906">
    <property type="entry name" value="HATC_C_dom"/>
</dbReference>
<evidence type="ECO:0000259" key="1">
    <source>
        <dbReference type="Pfam" id="PF05699"/>
    </source>
</evidence>
<sequence length="285" mass="32477">KHRLDITLKQRNQPASFELTSDNYNTIGMMLYVLRPFKAATKLISGSSYPTVGLTLYAIRKIQNFLEKTADDENNENDELLAQMKTRLLGRLKHYTIDDKAQFKRLSLYAYFDPLGLSDLNRDERASVECEIKNIYRDDRRFSCTLQQAQPSAVATSNTNDKVTKSSTKSKSLKAAVCSFLETLLDDSHSRNSTLIITIDVEMNKYKVLAMQWLNTSLCDMNASTFWATYANEMPILSLFARKYLATPGTSASSKSAFSLSAYYGRKERALLKPENLAFFCFFER</sequence>
<evidence type="ECO:0000313" key="4">
    <source>
        <dbReference type="Proteomes" id="UP000677228"/>
    </source>
</evidence>
<accession>A0A8S2FCL9</accession>
<dbReference type="EMBL" id="CAJOBA010049456">
    <property type="protein sequence ID" value="CAF4223903.1"/>
    <property type="molecule type" value="Genomic_DNA"/>
</dbReference>
<organism evidence="2 4">
    <name type="scientific">Didymodactylos carnosus</name>
    <dbReference type="NCBI Taxonomy" id="1234261"/>
    <lineage>
        <taxon>Eukaryota</taxon>
        <taxon>Metazoa</taxon>
        <taxon>Spiralia</taxon>
        <taxon>Gnathifera</taxon>
        <taxon>Rotifera</taxon>
        <taxon>Eurotatoria</taxon>
        <taxon>Bdelloidea</taxon>
        <taxon>Philodinida</taxon>
        <taxon>Philodinidae</taxon>
        <taxon>Didymodactylos</taxon>
    </lineage>
</organism>
<dbReference type="EMBL" id="CAJNOK010027687">
    <property type="protein sequence ID" value="CAF1424336.1"/>
    <property type="molecule type" value="Genomic_DNA"/>
</dbReference>
<evidence type="ECO:0000313" key="3">
    <source>
        <dbReference type="EMBL" id="CAF4223903.1"/>
    </source>
</evidence>
<reference evidence="2" key="1">
    <citation type="submission" date="2021-02" db="EMBL/GenBank/DDBJ databases">
        <authorList>
            <person name="Nowell W R."/>
        </authorList>
    </citation>
    <scope>NUCLEOTIDE SEQUENCE</scope>
</reference>
<feature type="non-terminal residue" evidence="2">
    <location>
        <position position="285"/>
    </location>
</feature>
<comment type="caution">
    <text evidence="2">The sequence shown here is derived from an EMBL/GenBank/DDBJ whole genome shotgun (WGS) entry which is preliminary data.</text>
</comment>
<dbReference type="AlphaFoldDB" id="A0A8S2FCL9"/>
<dbReference type="GO" id="GO:0046983">
    <property type="term" value="F:protein dimerization activity"/>
    <property type="evidence" value="ECO:0007669"/>
    <property type="project" value="InterPro"/>
</dbReference>